<accession>A0A0R1NSM8</accession>
<sequence>MTIKDKIQSIINSKDSAYQIQQLTGVNSSIIIRLRNNKRSVNNLSLQTVEKLEQYYDYHLVPPTTNLINGQLSHFRHRLINILQELYESEQERVEEVDAPTDEPAMAAVIEQLFNDVLDDQSEIDKLDKLYHHKLDKKPMA</sequence>
<proteinExistence type="predicted"/>
<name>A0A0R1NSM8_9LACO</name>
<dbReference type="RefSeq" id="WP_008857893.1">
    <property type="nucleotide sequence ID" value="NZ_AZEB01000001.1"/>
</dbReference>
<comment type="caution">
    <text evidence="1">The sequence shown here is derived from an EMBL/GenBank/DDBJ whole genome shotgun (WGS) entry which is preliminary data.</text>
</comment>
<dbReference type="AlphaFoldDB" id="A0A0R1NSM8"/>
<reference evidence="1 2" key="1">
    <citation type="journal article" date="2015" name="Genome Announc.">
        <title>Expanding the biotechnology potential of lactobacilli through comparative genomics of 213 strains and associated genera.</title>
        <authorList>
            <person name="Sun Z."/>
            <person name="Harris H.M."/>
            <person name="McCann A."/>
            <person name="Guo C."/>
            <person name="Argimon S."/>
            <person name="Zhang W."/>
            <person name="Yang X."/>
            <person name="Jeffery I.B."/>
            <person name="Cooney J.C."/>
            <person name="Kagawa T.F."/>
            <person name="Liu W."/>
            <person name="Song Y."/>
            <person name="Salvetti E."/>
            <person name="Wrobel A."/>
            <person name="Rasinkangas P."/>
            <person name="Parkhill J."/>
            <person name="Rea M.C."/>
            <person name="O'Sullivan O."/>
            <person name="Ritari J."/>
            <person name="Douillard F.P."/>
            <person name="Paul Ross R."/>
            <person name="Yang R."/>
            <person name="Briner A.E."/>
            <person name="Felis G.E."/>
            <person name="de Vos W.M."/>
            <person name="Barrangou R."/>
            <person name="Klaenhammer T.R."/>
            <person name="Caufield P.W."/>
            <person name="Cui Y."/>
            <person name="Zhang H."/>
            <person name="O'Toole P.W."/>
        </authorList>
    </citation>
    <scope>NUCLEOTIDE SEQUENCE [LARGE SCALE GENOMIC DNA]</scope>
    <source>
        <strain evidence="1 2">DSM 19906</strain>
    </source>
</reference>
<evidence type="ECO:0000313" key="1">
    <source>
        <dbReference type="EMBL" id="KRL23325.1"/>
    </source>
</evidence>
<dbReference type="PATRIC" id="fig|1423766.4.peg.47"/>
<keyword evidence="2" id="KW-1185">Reference proteome</keyword>
<dbReference type="Proteomes" id="UP000051439">
    <property type="component" value="Unassembled WGS sequence"/>
</dbReference>
<dbReference type="EMBL" id="AZEB01000001">
    <property type="protein sequence ID" value="KRL23325.1"/>
    <property type="molecule type" value="Genomic_DNA"/>
</dbReference>
<evidence type="ECO:0000313" key="2">
    <source>
        <dbReference type="Proteomes" id="UP000051439"/>
    </source>
</evidence>
<gene>
    <name evidence="1" type="ORF">FC98_GL000050</name>
</gene>
<organism evidence="1 2">
    <name type="scientific">Lentilactobacillus kisonensis DSM 19906 = JCM 15041</name>
    <dbReference type="NCBI Taxonomy" id="1423766"/>
    <lineage>
        <taxon>Bacteria</taxon>
        <taxon>Bacillati</taxon>
        <taxon>Bacillota</taxon>
        <taxon>Bacilli</taxon>
        <taxon>Lactobacillales</taxon>
        <taxon>Lactobacillaceae</taxon>
        <taxon>Lentilactobacillus</taxon>
    </lineage>
</organism>
<protein>
    <submittedName>
        <fullName evidence="1">Uncharacterized protein</fullName>
    </submittedName>
</protein>